<keyword evidence="5" id="KW-1185">Reference proteome</keyword>
<dbReference type="PRINTS" id="PR00081">
    <property type="entry name" value="GDHRDH"/>
</dbReference>
<proteinExistence type="inferred from homology"/>
<dbReference type="InterPro" id="IPR002347">
    <property type="entry name" value="SDR_fam"/>
</dbReference>
<dbReference type="PANTHER" id="PTHR43976:SF16">
    <property type="entry name" value="SHORT-CHAIN DEHYDROGENASE_REDUCTASE FAMILY PROTEIN"/>
    <property type="match status" value="1"/>
</dbReference>
<accession>A0ABT8ZXE2</accession>
<dbReference type="PRINTS" id="PR00080">
    <property type="entry name" value="SDRFAMILY"/>
</dbReference>
<comment type="caution">
    <text evidence="4">The sequence shown here is derived from an EMBL/GenBank/DDBJ whole genome shotgun (WGS) entry which is preliminary data.</text>
</comment>
<comment type="similarity">
    <text evidence="1 3">Belongs to the short-chain dehydrogenases/reductases (SDR) family.</text>
</comment>
<dbReference type="RefSeq" id="WP_304560681.1">
    <property type="nucleotide sequence ID" value="NZ_JAUQSZ010000004.1"/>
</dbReference>
<dbReference type="CDD" id="cd05374">
    <property type="entry name" value="17beta-HSD-like_SDR_c"/>
    <property type="match status" value="1"/>
</dbReference>
<dbReference type="SUPFAM" id="SSF51735">
    <property type="entry name" value="NAD(P)-binding Rossmann-fold domains"/>
    <property type="match status" value="1"/>
</dbReference>
<dbReference type="PANTHER" id="PTHR43976">
    <property type="entry name" value="SHORT CHAIN DEHYDROGENASE"/>
    <property type="match status" value="1"/>
</dbReference>
<sequence length="276" mass="28380">MHWLISGTASGLGRAVADAALARGDSVTGIMRKADVAAAFEASAPGRALAIVADVSDRAAMFAGVARAEDAQGAIDILVNNAGNVLESYVEEADPDAVRALFEVNLHGPLNLIQAVLPAMRARRRGRILNISSGGGIVGVPWVGLYSASKFALEGMSEALAAEVQALGIAVTIVEPGAFRTSLLLRDHPNAPPGIADYEAGIGKMRARIHGSGGKEPGDPAKFAQAMLTLADAADPPVRIALGDDAIAMALGKADAIRRDVEAWRALGSGLAHDPD</sequence>
<dbReference type="InterPro" id="IPR051911">
    <property type="entry name" value="SDR_oxidoreductase"/>
</dbReference>
<gene>
    <name evidence="4" type="ORF">Q5H94_07740</name>
</gene>
<dbReference type="Pfam" id="PF00106">
    <property type="entry name" value="adh_short"/>
    <property type="match status" value="1"/>
</dbReference>
<evidence type="ECO:0000313" key="4">
    <source>
        <dbReference type="EMBL" id="MDO7842214.1"/>
    </source>
</evidence>
<dbReference type="InterPro" id="IPR020904">
    <property type="entry name" value="Sc_DH/Rdtase_CS"/>
</dbReference>
<reference evidence="4" key="1">
    <citation type="submission" date="2023-07" db="EMBL/GenBank/DDBJ databases">
        <authorList>
            <person name="Kim M.K."/>
        </authorList>
    </citation>
    <scope>NUCLEOTIDE SEQUENCE</scope>
    <source>
        <strain evidence="4">CA1-15</strain>
    </source>
</reference>
<evidence type="ECO:0000256" key="2">
    <source>
        <dbReference type="ARBA" id="ARBA00023002"/>
    </source>
</evidence>
<dbReference type="EMBL" id="JAUQSZ010000004">
    <property type="protein sequence ID" value="MDO7842214.1"/>
    <property type="molecule type" value="Genomic_DNA"/>
</dbReference>
<dbReference type="PROSITE" id="PS00061">
    <property type="entry name" value="ADH_SHORT"/>
    <property type="match status" value="1"/>
</dbReference>
<evidence type="ECO:0000256" key="3">
    <source>
        <dbReference type="RuleBase" id="RU000363"/>
    </source>
</evidence>
<protein>
    <submittedName>
        <fullName evidence="4">SDR family NAD(P)-dependent oxidoreductase</fullName>
    </submittedName>
</protein>
<name>A0ABT8ZXE2_9SPHN</name>
<evidence type="ECO:0000313" key="5">
    <source>
        <dbReference type="Proteomes" id="UP001176468"/>
    </source>
</evidence>
<dbReference type="Gene3D" id="3.40.50.720">
    <property type="entry name" value="NAD(P)-binding Rossmann-like Domain"/>
    <property type="match status" value="1"/>
</dbReference>
<dbReference type="InterPro" id="IPR036291">
    <property type="entry name" value="NAD(P)-bd_dom_sf"/>
</dbReference>
<organism evidence="4 5">
    <name type="scientific">Sphingomonas immobilis</name>
    <dbReference type="NCBI Taxonomy" id="3063997"/>
    <lineage>
        <taxon>Bacteria</taxon>
        <taxon>Pseudomonadati</taxon>
        <taxon>Pseudomonadota</taxon>
        <taxon>Alphaproteobacteria</taxon>
        <taxon>Sphingomonadales</taxon>
        <taxon>Sphingomonadaceae</taxon>
        <taxon>Sphingomonas</taxon>
    </lineage>
</organism>
<dbReference type="Proteomes" id="UP001176468">
    <property type="component" value="Unassembled WGS sequence"/>
</dbReference>
<keyword evidence="2" id="KW-0560">Oxidoreductase</keyword>
<evidence type="ECO:0000256" key="1">
    <source>
        <dbReference type="ARBA" id="ARBA00006484"/>
    </source>
</evidence>